<keyword evidence="3" id="KW-1185">Reference proteome</keyword>
<dbReference type="OrthoDB" id="3068562at2759"/>
<dbReference type="AlphaFoldDB" id="A0A369JJA2"/>
<feature type="region of interest" description="Disordered" evidence="1">
    <location>
        <begin position="163"/>
        <end position="219"/>
    </location>
</feature>
<feature type="compositionally biased region" description="Polar residues" evidence="1">
    <location>
        <begin position="605"/>
        <end position="614"/>
    </location>
</feature>
<name>A0A369JJA2_HYPMA</name>
<feature type="compositionally biased region" description="Low complexity" evidence="1">
    <location>
        <begin position="430"/>
        <end position="441"/>
    </location>
</feature>
<sequence length="724" mass="80412">MAPQRWTTPEQFEFLSSKFPVYMGNVANHTQPLFFPGLFEEWFSKWPEVDALIAAGKFPAEASELHDASFTMDSEQKKTLKTAIKERKKVSAFEYETSSHKMNRHSQRIQSWMRNFKKKKTNDAPAASLLTMLQTGKRRRCRQEEELYESVYKEKVNTLIKEELERNPEPPAKDDGDGSSSSDSDQGSDVSDSSDDESGKAQKNLRHRAGKGKKKLSWKMRVRRRVRKQAWKDESEDVKREIKDMVEKEPERIAASAKEEKRGLERPGEQRQKMIASLPNILSQTCKDIHRLSGWSTLIITGGPMPVENGKLAIQSVTFGETEAGNNFLTSYPDYDEAVAQPFLQWLKKVYPKHLRRGLAVEPDSSDVQGNALQSLISMDDVHAEPETQTESSPIRSDYQDITTPHSSFQDSSMFSDEDDHRSDPSNGRSPSPVSSPYIPIDPVLLNDIPRNHIRLDDGPTFFNYQEHPPPTLTPLAHLPPPTSTPLAHLSPPTSTPLVHFPPPASTPPAHLPLPTSTPPAHLPLPTSTPPAHLPLPTSTPPDLPPPTSTPLDLCLPMSTPPAHLPPPTSTPPEHLPPPTSTPPAHLPPSPPVHLPETRPATKPKATSSDTTGANRKKRERKKKQPPPQPAGPDQIQPINAATRRHVREVNAAAAKKAATKRTPSLVNLDGLNPLFILPASSRREHRRPHNPDGTIMASPPKPGKRRANGESSEAPPPKRSRKK</sequence>
<feature type="compositionally biased region" description="Pro residues" evidence="1">
    <location>
        <begin position="500"/>
        <end position="549"/>
    </location>
</feature>
<organism evidence="2 3">
    <name type="scientific">Hypsizygus marmoreus</name>
    <name type="common">White beech mushroom</name>
    <name type="synonym">Agaricus marmoreus</name>
    <dbReference type="NCBI Taxonomy" id="39966"/>
    <lineage>
        <taxon>Eukaryota</taxon>
        <taxon>Fungi</taxon>
        <taxon>Dikarya</taxon>
        <taxon>Basidiomycota</taxon>
        <taxon>Agaricomycotina</taxon>
        <taxon>Agaricomycetes</taxon>
        <taxon>Agaricomycetidae</taxon>
        <taxon>Agaricales</taxon>
        <taxon>Tricholomatineae</taxon>
        <taxon>Lyophyllaceae</taxon>
        <taxon>Hypsizygus</taxon>
    </lineage>
</organism>
<feature type="compositionally biased region" description="Basic and acidic residues" evidence="1">
    <location>
        <begin position="163"/>
        <end position="176"/>
    </location>
</feature>
<feature type="compositionally biased region" description="Pro residues" evidence="1">
    <location>
        <begin position="559"/>
        <end position="594"/>
    </location>
</feature>
<dbReference type="STRING" id="39966.A0A369JJA2"/>
<evidence type="ECO:0000313" key="3">
    <source>
        <dbReference type="Proteomes" id="UP000076154"/>
    </source>
</evidence>
<dbReference type="EMBL" id="LUEZ02000058">
    <property type="protein sequence ID" value="RDB20647.1"/>
    <property type="molecule type" value="Genomic_DNA"/>
</dbReference>
<feature type="region of interest" description="Disordered" evidence="1">
    <location>
        <begin position="383"/>
        <end position="441"/>
    </location>
</feature>
<dbReference type="Proteomes" id="UP000076154">
    <property type="component" value="Unassembled WGS sequence"/>
</dbReference>
<gene>
    <name evidence="2" type="ORF">Hypma_012247</name>
</gene>
<proteinExistence type="predicted"/>
<protein>
    <submittedName>
        <fullName evidence="2">Uncharacterized protein</fullName>
    </submittedName>
</protein>
<feature type="compositionally biased region" description="Pro residues" evidence="1">
    <location>
        <begin position="468"/>
        <end position="484"/>
    </location>
</feature>
<reference evidence="2" key="1">
    <citation type="submission" date="2018-04" db="EMBL/GenBank/DDBJ databases">
        <title>Whole genome sequencing of Hypsizygus marmoreus.</title>
        <authorList>
            <person name="Choi I.-G."/>
            <person name="Min B."/>
            <person name="Kim J.-G."/>
            <person name="Kim S."/>
            <person name="Oh Y.-L."/>
            <person name="Kong W.-S."/>
            <person name="Park H."/>
            <person name="Jeong J."/>
            <person name="Song E.-S."/>
        </authorList>
    </citation>
    <scope>NUCLEOTIDE SEQUENCE [LARGE SCALE GENOMIC DNA]</scope>
    <source>
        <strain evidence="2">51987-8</strain>
    </source>
</reference>
<comment type="caution">
    <text evidence="2">The sequence shown here is derived from an EMBL/GenBank/DDBJ whole genome shotgun (WGS) entry which is preliminary data.</text>
</comment>
<feature type="compositionally biased region" description="Low complexity" evidence="1">
    <location>
        <begin position="485"/>
        <end position="498"/>
    </location>
</feature>
<evidence type="ECO:0000313" key="2">
    <source>
        <dbReference type="EMBL" id="RDB20647.1"/>
    </source>
</evidence>
<feature type="compositionally biased region" description="Low complexity" evidence="1">
    <location>
        <begin position="178"/>
        <end position="191"/>
    </location>
</feature>
<feature type="compositionally biased region" description="Basic residues" evidence="1">
    <location>
        <begin position="615"/>
        <end position="625"/>
    </location>
</feature>
<feature type="region of interest" description="Disordered" evidence="1">
    <location>
        <begin position="465"/>
        <end position="724"/>
    </location>
</feature>
<feature type="compositionally biased region" description="Basic residues" evidence="1">
    <location>
        <begin position="203"/>
        <end position="219"/>
    </location>
</feature>
<feature type="compositionally biased region" description="Polar residues" evidence="1">
    <location>
        <begin position="387"/>
        <end position="415"/>
    </location>
</feature>
<accession>A0A369JJA2</accession>
<dbReference type="InParanoid" id="A0A369JJA2"/>
<evidence type="ECO:0000256" key="1">
    <source>
        <dbReference type="SAM" id="MobiDB-lite"/>
    </source>
</evidence>